<dbReference type="InterPro" id="IPR027417">
    <property type="entry name" value="P-loop_NTPase"/>
</dbReference>
<geneLocation type="plasmid" evidence="2">
    <name>pMBO-2</name>
</geneLocation>
<evidence type="ECO:0000256" key="1">
    <source>
        <dbReference type="ARBA" id="ARBA00006512"/>
    </source>
</evidence>
<evidence type="ECO:0000313" key="2">
    <source>
        <dbReference type="EMBL" id="BAD83765.1"/>
    </source>
</evidence>
<accession>Q5KT85</accession>
<dbReference type="EMBL" id="AB169977">
    <property type="protein sequence ID" value="BAD83765.1"/>
    <property type="molecule type" value="Genomic_DNA"/>
</dbReference>
<dbReference type="InterPro" id="IPR018145">
    <property type="entry name" value="CagE_TrbE_VirB_cntrl_dom"/>
</dbReference>
<dbReference type="PANTHER" id="PTHR30121:SF6">
    <property type="entry name" value="SLR6007 PROTEIN"/>
    <property type="match status" value="1"/>
</dbReference>
<proteinExistence type="inferred from homology"/>
<dbReference type="Pfam" id="PF03135">
    <property type="entry name" value="CagE_TrbE_VirB"/>
    <property type="match status" value="1"/>
</dbReference>
<dbReference type="RefSeq" id="WP_012477725.1">
    <property type="nucleotide sequence ID" value="NZ_CP030243.1"/>
</dbReference>
<dbReference type="PANTHER" id="PTHR30121">
    <property type="entry name" value="UNCHARACTERIZED PROTEIN YJGR-RELATED"/>
    <property type="match status" value="1"/>
</dbReference>
<comment type="similarity">
    <text evidence="1">Belongs to the TrbE/VirB4 family.</text>
</comment>
<dbReference type="AlphaFoldDB" id="Q5KT85"/>
<sequence length="828" mass="93619">MANTFSKFLNKLTASTEEFPKLRHHVAEDVIDFETNYLCSVIEFDGISFEAISTNHLESDFDALNLVYTELAKDKAGSLAFHTYQLRRKTEVTSDYEFDNKFCGDFAKKYLQRFNDKDYYHTSYYMCLVMKYDNDLEAGIDDIQNLNKRILSMLSQYQPRVLTTYQNNQGILSSEPFEFFYEVLNGEPPVGGIVPLTPSPAYEILPSSTLHFGHEILQIKGEVKNRFACLQDLKDFPNRTHLGLFDSASLALPFEYNLVQSFVALAPAKALTRIERQANQMRSADDKAVHQREELLEAQGFITSGEQILGEYHCSLMVFGDTIDQAVNNVNEANASFSNKAGAVFKKASVSAPATFFSQFPTYRYKPRPMLKTSRNLASTFSLHNYSTGKAHGNPLGDGSAVVPLETVAKTLYNFNFHFTNIGENNVGEAVAGHTLILGATGTGKTTLQSAMTVFVQRFNPAMFCLDKDRGMDIFIRALDGDYFAIEENKPTGINPFQFEDSPRLRDFLNTLVVACATDKNHECTSEEQNQIKMAVDTVMSLPFEYRRMSAILQSLPDKGGNSLYARLVKWCTTDDYGQGAYAWVLDNPVNQFNPDDFKIVGFDVGSILKENYQPTEPLLACLLYLKSEMTKNHPLLLTVVEEFWLPLKYKTPRDMMLDVLKTGRKRGEFMMLVTQSPEEAVQSEIFPAIIQQTPTKILLPNPDAEYKNEQGGGYIRVGLTEKEFAILKSLSTQSRIFLIKQGQQSSFAKMDLYGFSDEISVLSSTKENVELLDNLLSKFDEKPKSEIWLPLFYQARKDRKQGTLDLDLLVSQVKDFHPNVAISHKIQ</sequence>
<name>Q5KT85_MORBO</name>
<dbReference type="KEGG" id="mboi:DQF64_14740"/>
<protein>
    <submittedName>
        <fullName evidence="2">VirB4-like protein</fullName>
    </submittedName>
</protein>
<dbReference type="Gene3D" id="3.40.50.300">
    <property type="entry name" value="P-loop containing nucleotide triphosphate hydrolases"/>
    <property type="match status" value="1"/>
</dbReference>
<dbReference type="InterPro" id="IPR051162">
    <property type="entry name" value="T4SS_component"/>
</dbReference>
<dbReference type="SUPFAM" id="SSF52540">
    <property type="entry name" value="P-loop containing nucleoside triphosphate hydrolases"/>
    <property type="match status" value="1"/>
</dbReference>
<keyword evidence="2" id="KW-0614">Plasmid</keyword>
<organism evidence="2">
    <name type="scientific">Moraxella bovis</name>
    <dbReference type="NCBI Taxonomy" id="476"/>
    <lineage>
        <taxon>Bacteria</taxon>
        <taxon>Pseudomonadati</taxon>
        <taxon>Pseudomonadota</taxon>
        <taxon>Gammaproteobacteria</taxon>
        <taxon>Moraxellales</taxon>
        <taxon>Moraxellaceae</taxon>
        <taxon>Moraxella</taxon>
    </lineage>
</organism>
<gene>
    <name evidence="2" type="primary">virB4</name>
</gene>
<dbReference type="STRING" id="476.B0182_05055"/>
<reference evidence="2" key="1">
    <citation type="journal article" date="2006" name="Vet. Microbiol.">
        <title>Filamentous-haemagglutinin-like protein genes encoded on a plasmid of Moraxella bovis.</title>
        <authorList>
            <person name="Kakuda T."/>
            <person name="Sarataphan N."/>
            <person name="Tanaka T."/>
            <person name="Takai S."/>
        </authorList>
    </citation>
    <scope>NUCLEOTIDE SEQUENCE</scope>
    <source>
        <strain evidence="2">EPP63</strain>
        <plasmid evidence="2">pMBO-2</plasmid>
    </source>
</reference>
<dbReference type="GO" id="GO:0005524">
    <property type="term" value="F:ATP binding"/>
    <property type="evidence" value="ECO:0007669"/>
    <property type="project" value="InterPro"/>
</dbReference>